<dbReference type="AlphaFoldDB" id="A0A816JSJ6"/>
<reference evidence="2" key="1">
    <citation type="submission" date="2021-01" db="EMBL/GenBank/DDBJ databases">
        <authorList>
            <consortium name="Genoscope - CEA"/>
            <person name="William W."/>
        </authorList>
    </citation>
    <scope>NUCLEOTIDE SEQUENCE</scope>
</reference>
<evidence type="ECO:0000256" key="1">
    <source>
        <dbReference type="SAM" id="Phobius"/>
    </source>
</evidence>
<sequence length="57" mass="6801">MKNMGHIYTFYCFVLYMSIYLLYMYIYSCRNVNMVRDAGLVGEGSFLRSTHRIICEI</sequence>
<keyword evidence="1" id="KW-0472">Membrane</keyword>
<organism evidence="2">
    <name type="scientific">Brassica napus</name>
    <name type="common">Rape</name>
    <dbReference type="NCBI Taxonomy" id="3708"/>
    <lineage>
        <taxon>Eukaryota</taxon>
        <taxon>Viridiplantae</taxon>
        <taxon>Streptophyta</taxon>
        <taxon>Embryophyta</taxon>
        <taxon>Tracheophyta</taxon>
        <taxon>Spermatophyta</taxon>
        <taxon>Magnoliopsida</taxon>
        <taxon>eudicotyledons</taxon>
        <taxon>Gunneridae</taxon>
        <taxon>Pentapetalae</taxon>
        <taxon>rosids</taxon>
        <taxon>malvids</taxon>
        <taxon>Brassicales</taxon>
        <taxon>Brassicaceae</taxon>
        <taxon>Brassiceae</taxon>
        <taxon>Brassica</taxon>
    </lineage>
</organism>
<accession>A0A816JSJ6</accession>
<feature type="transmembrane region" description="Helical" evidence="1">
    <location>
        <begin position="6"/>
        <end position="26"/>
    </location>
</feature>
<dbReference type="EMBL" id="HG994368">
    <property type="protein sequence ID" value="CAF1859580.1"/>
    <property type="molecule type" value="Genomic_DNA"/>
</dbReference>
<gene>
    <name evidence="2" type="ORF">DARMORV10_C04P48620.1</name>
</gene>
<evidence type="ECO:0000313" key="2">
    <source>
        <dbReference type="EMBL" id="CAF1859580.1"/>
    </source>
</evidence>
<dbReference type="Proteomes" id="UP001295469">
    <property type="component" value="Chromosome C04"/>
</dbReference>
<keyword evidence="1" id="KW-1133">Transmembrane helix</keyword>
<keyword evidence="1" id="KW-0812">Transmembrane</keyword>
<name>A0A816JSJ6_BRANA</name>
<protein>
    <submittedName>
        <fullName evidence="2">(rape) hypothetical protein</fullName>
    </submittedName>
</protein>
<proteinExistence type="predicted"/>